<dbReference type="Proteomes" id="UP000197032">
    <property type="component" value="Unassembled WGS sequence"/>
</dbReference>
<comment type="caution">
    <text evidence="1">The sequence shown here is derived from an EMBL/GenBank/DDBJ whole genome shotgun (WGS) entry which is preliminary data.</text>
</comment>
<gene>
    <name evidence="1" type="ORF">KKC1_15440</name>
</gene>
<dbReference type="EMBL" id="BDGJ01000073">
    <property type="protein sequence ID" value="GAW92390.1"/>
    <property type="molecule type" value="Genomic_DNA"/>
</dbReference>
<name>A0A1Z5HSZ6_9FIRM</name>
<evidence type="ECO:0000313" key="1">
    <source>
        <dbReference type="EMBL" id="GAW92390.1"/>
    </source>
</evidence>
<protein>
    <submittedName>
        <fullName evidence="1">Uncharacterized protein</fullName>
    </submittedName>
</protein>
<sequence length="44" mass="5013">MLASVQAVKLIKSYRQKKGLKLKREIFTCVEQTMTSSAEVFYSA</sequence>
<organism evidence="1 2">
    <name type="scientific">Calderihabitans maritimus</name>
    <dbReference type="NCBI Taxonomy" id="1246530"/>
    <lineage>
        <taxon>Bacteria</taxon>
        <taxon>Bacillati</taxon>
        <taxon>Bacillota</taxon>
        <taxon>Clostridia</taxon>
        <taxon>Neomoorellales</taxon>
        <taxon>Calderihabitantaceae</taxon>
        <taxon>Calderihabitans</taxon>
    </lineage>
</organism>
<accession>A0A1Z5HSZ6</accession>
<reference evidence="2" key="1">
    <citation type="journal article" date="2017" name="Appl. Environ. Microbiol.">
        <title>Genomic analysis of Calderihabitans maritimus KKC1, a thermophilic hydrogenogenic carboxydotrophic bacterium isolated from marine sediment.</title>
        <authorList>
            <person name="Omae K."/>
            <person name="Yoneda Y."/>
            <person name="Fukuyama Y."/>
            <person name="Yoshida T."/>
            <person name="Sako Y."/>
        </authorList>
    </citation>
    <scope>NUCLEOTIDE SEQUENCE [LARGE SCALE GENOMIC DNA]</scope>
    <source>
        <strain evidence="2">KKC1</strain>
    </source>
</reference>
<proteinExistence type="predicted"/>
<keyword evidence="2" id="KW-1185">Reference proteome</keyword>
<evidence type="ECO:0000313" key="2">
    <source>
        <dbReference type="Proteomes" id="UP000197032"/>
    </source>
</evidence>
<dbReference type="AlphaFoldDB" id="A0A1Z5HSZ6"/>